<reference evidence="2" key="1">
    <citation type="submission" date="2023-08" db="EMBL/GenBank/DDBJ databases">
        <title>A de novo genome assembly of Solanum verrucosum Schlechtendal, a Mexican diploid species geographically isolated from the other diploid A-genome species in potato relatives.</title>
        <authorList>
            <person name="Hosaka K."/>
        </authorList>
    </citation>
    <scope>NUCLEOTIDE SEQUENCE</scope>
    <source>
        <tissue evidence="2">Young leaves</tissue>
    </source>
</reference>
<dbReference type="EMBL" id="CP133616">
    <property type="protein sequence ID" value="WMV28228.1"/>
    <property type="molecule type" value="Genomic_DNA"/>
</dbReference>
<evidence type="ECO:0000313" key="3">
    <source>
        <dbReference type="Proteomes" id="UP001234989"/>
    </source>
</evidence>
<feature type="region of interest" description="Disordered" evidence="1">
    <location>
        <begin position="1"/>
        <end position="24"/>
    </location>
</feature>
<feature type="compositionally biased region" description="Polar residues" evidence="1">
    <location>
        <begin position="1"/>
        <end position="11"/>
    </location>
</feature>
<evidence type="ECO:0000256" key="1">
    <source>
        <dbReference type="SAM" id="MobiDB-lite"/>
    </source>
</evidence>
<accession>A0AAF0QRX8</accession>
<sequence length="74" mass="8057">MGVTGNSNPSKGVQEKIKEEMGNEPDEELFKGTWVKISKGSKVKISHKLGVPVVDNYGYLVGEFSVMDGLSIDK</sequence>
<name>A0AAF0QRX8_SOLVR</name>
<evidence type="ECO:0000313" key="2">
    <source>
        <dbReference type="EMBL" id="WMV28228.1"/>
    </source>
</evidence>
<protein>
    <submittedName>
        <fullName evidence="2">Uncharacterized protein</fullName>
    </submittedName>
</protein>
<keyword evidence="3" id="KW-1185">Reference proteome</keyword>
<proteinExistence type="predicted"/>
<dbReference type="AlphaFoldDB" id="A0AAF0QRX8"/>
<dbReference type="Proteomes" id="UP001234989">
    <property type="component" value="Chromosome 5"/>
</dbReference>
<organism evidence="2 3">
    <name type="scientific">Solanum verrucosum</name>
    <dbReference type="NCBI Taxonomy" id="315347"/>
    <lineage>
        <taxon>Eukaryota</taxon>
        <taxon>Viridiplantae</taxon>
        <taxon>Streptophyta</taxon>
        <taxon>Embryophyta</taxon>
        <taxon>Tracheophyta</taxon>
        <taxon>Spermatophyta</taxon>
        <taxon>Magnoliopsida</taxon>
        <taxon>eudicotyledons</taxon>
        <taxon>Gunneridae</taxon>
        <taxon>Pentapetalae</taxon>
        <taxon>asterids</taxon>
        <taxon>lamiids</taxon>
        <taxon>Solanales</taxon>
        <taxon>Solanaceae</taxon>
        <taxon>Solanoideae</taxon>
        <taxon>Solaneae</taxon>
        <taxon>Solanum</taxon>
    </lineage>
</organism>
<gene>
    <name evidence="2" type="ORF">MTR67_021613</name>
</gene>